<dbReference type="GeneID" id="41994837"/>
<evidence type="ECO:0000313" key="1">
    <source>
        <dbReference type="EMBL" id="RBR20115.1"/>
    </source>
</evidence>
<keyword evidence="2" id="KW-1185">Reference proteome</keyword>
<proteinExistence type="predicted"/>
<dbReference type="Proteomes" id="UP000253153">
    <property type="component" value="Unassembled WGS sequence"/>
</dbReference>
<dbReference type="EMBL" id="QKXC01000108">
    <property type="protein sequence ID" value="RBR20115.1"/>
    <property type="molecule type" value="Genomic_DNA"/>
</dbReference>
<gene>
    <name evidence="1" type="ORF">FIESC28_05394</name>
</gene>
<reference evidence="1 2" key="1">
    <citation type="submission" date="2018-06" db="EMBL/GenBank/DDBJ databases">
        <title>Fusarium incarnatum-equiseti species complex species 28.</title>
        <authorList>
            <person name="Gardiner D.M."/>
        </authorList>
    </citation>
    <scope>NUCLEOTIDE SEQUENCE [LARGE SCALE GENOMIC DNA]</scope>
    <source>
        <strain evidence="1 2">FIESC_28</strain>
    </source>
</reference>
<dbReference type="OrthoDB" id="5213630at2759"/>
<name>A0A366RUW6_9HYPO</name>
<comment type="caution">
    <text evidence="1">The sequence shown here is derived from an EMBL/GenBank/DDBJ whole genome shotgun (WGS) entry which is preliminary data.</text>
</comment>
<sequence>MEDKDQKLQELQNECAILKKELVVRDAISEGLGLASRPPYLCHLESISEHGYHEYIGSPEYCHKAIQAFIWRVIVEEVLSKFESVGRENSKHFLQLSRYLQPARRNHSGTQLSRQESEAERKFHTWRATTTGLFLEHINTEKVDSYIRQRASQHAQEVINALHNLIDIEEVNEFKDQLATIIYEAFELDREVSRQSACVTWQFRQTQHEKTSGQTQKHGNVGLVISPAVLKRGKSTGECFDQEMILLRAEIDFRE</sequence>
<organism evidence="1 2">
    <name type="scientific">Fusarium coffeatum</name>
    <dbReference type="NCBI Taxonomy" id="231269"/>
    <lineage>
        <taxon>Eukaryota</taxon>
        <taxon>Fungi</taxon>
        <taxon>Dikarya</taxon>
        <taxon>Ascomycota</taxon>
        <taxon>Pezizomycotina</taxon>
        <taxon>Sordariomycetes</taxon>
        <taxon>Hypocreomycetidae</taxon>
        <taxon>Hypocreales</taxon>
        <taxon>Nectriaceae</taxon>
        <taxon>Fusarium</taxon>
        <taxon>Fusarium incarnatum-equiseti species complex</taxon>
    </lineage>
</organism>
<evidence type="ECO:0000313" key="2">
    <source>
        <dbReference type="Proteomes" id="UP000253153"/>
    </source>
</evidence>
<accession>A0A366RUW6</accession>
<dbReference type="AlphaFoldDB" id="A0A366RUW6"/>
<protein>
    <submittedName>
        <fullName evidence="1">Uncharacterized protein</fullName>
    </submittedName>
</protein>
<dbReference type="RefSeq" id="XP_031016424.1">
    <property type="nucleotide sequence ID" value="XM_031159541.1"/>
</dbReference>